<accession>H5XM86</accession>
<dbReference type="EMBL" id="CM001440">
    <property type="protein sequence ID" value="EHR63637.1"/>
    <property type="molecule type" value="Genomic_DNA"/>
</dbReference>
<dbReference type="PANTHER" id="PTHR24421:SF10">
    <property type="entry name" value="NITRATE_NITRITE SENSOR PROTEIN NARQ"/>
    <property type="match status" value="1"/>
</dbReference>
<keyword evidence="3" id="KW-0597">Phosphoprotein</keyword>
<dbReference type="GO" id="GO:0000155">
    <property type="term" value="F:phosphorelay sensor kinase activity"/>
    <property type="evidence" value="ECO:0007669"/>
    <property type="project" value="InterPro"/>
</dbReference>
<keyword evidence="4" id="KW-0808">Transferase</keyword>
<evidence type="ECO:0000256" key="8">
    <source>
        <dbReference type="ARBA" id="ARBA00023012"/>
    </source>
</evidence>
<dbReference type="PANTHER" id="PTHR24421">
    <property type="entry name" value="NITRATE/NITRITE SENSOR PROTEIN NARX-RELATED"/>
    <property type="match status" value="1"/>
</dbReference>
<dbReference type="Pfam" id="PF07730">
    <property type="entry name" value="HisKA_3"/>
    <property type="match status" value="1"/>
</dbReference>
<dbReference type="EC" id="2.7.13.3" evidence="2"/>
<evidence type="ECO:0000256" key="7">
    <source>
        <dbReference type="ARBA" id="ARBA00022840"/>
    </source>
</evidence>
<dbReference type="CDD" id="cd16917">
    <property type="entry name" value="HATPase_UhpB-NarQ-NarX-like"/>
    <property type="match status" value="1"/>
</dbReference>
<keyword evidence="8" id="KW-0902">Two-component regulatory system</keyword>
<keyword evidence="10" id="KW-0812">Transmembrane</keyword>
<dbReference type="Gene3D" id="3.30.565.10">
    <property type="entry name" value="Histidine kinase-like ATPase, C-terminal domain"/>
    <property type="match status" value="1"/>
</dbReference>
<evidence type="ECO:0000256" key="1">
    <source>
        <dbReference type="ARBA" id="ARBA00000085"/>
    </source>
</evidence>
<dbReference type="STRING" id="882082.SaccyDRAFT_4835"/>
<dbReference type="GO" id="GO:0016020">
    <property type="term" value="C:membrane"/>
    <property type="evidence" value="ECO:0007669"/>
    <property type="project" value="InterPro"/>
</dbReference>
<dbReference type="GO" id="GO:0046983">
    <property type="term" value="F:protein dimerization activity"/>
    <property type="evidence" value="ECO:0007669"/>
    <property type="project" value="InterPro"/>
</dbReference>
<evidence type="ECO:0000256" key="3">
    <source>
        <dbReference type="ARBA" id="ARBA00022553"/>
    </source>
</evidence>
<keyword evidence="7" id="KW-0067">ATP-binding</keyword>
<comment type="catalytic activity">
    <reaction evidence="1">
        <text>ATP + protein L-histidine = ADP + protein N-phospho-L-histidine.</text>
        <dbReference type="EC" id="2.7.13.3"/>
    </reaction>
</comment>
<sequence>MLSAVERTWPWWAEVLLLFGVGALSVQEAYVGAGGTLASPQVALAAAAGLSLAVRHRWPVAVSACTVAVAAFLGIALPLMAVLFHLAYVGRVTVAVACAVCAMAGNLVLQEQHGLWTTRSYGPLLLPVAVLALGLWMGGRRRLVASLDRQVEQLRVERELRAEQARLGERARIAAEMHDVLAHRLSVLALHAGALQRRAAVLPAPVADRVDLLRTTSTEALRDLRDVLGVLRDSEPDGEHGTRSPGPRDLPTLLHEARTAGQRIDAVVEGDVTAVPVSHRLAVHRVVQEALTNARKHASGAAVRVVVRYGPPKSAIEVSNEAGTRAGLAEVDSGYGLAGLTERIASLGGRLEYGPTEPGGWRLVAEIPLHDHTTSGAT</sequence>
<feature type="region of interest" description="Disordered" evidence="9">
    <location>
        <begin position="232"/>
        <end position="251"/>
    </location>
</feature>
<dbReference type="HOGENOM" id="CLU_000445_20_1_11"/>
<gene>
    <name evidence="12" type="ORF">SaccyDRAFT_4835</name>
</gene>
<name>H5XM86_9PSEU</name>
<dbReference type="RefSeq" id="WP_005460047.1">
    <property type="nucleotide sequence ID" value="NZ_CM001440.1"/>
</dbReference>
<dbReference type="eggNOG" id="COG4585">
    <property type="taxonomic scope" value="Bacteria"/>
</dbReference>
<keyword evidence="6 12" id="KW-0418">Kinase</keyword>
<feature type="compositionally biased region" description="Basic and acidic residues" evidence="9">
    <location>
        <begin position="232"/>
        <end position="242"/>
    </location>
</feature>
<feature type="transmembrane region" description="Helical" evidence="10">
    <location>
        <begin position="121"/>
        <end position="139"/>
    </location>
</feature>
<evidence type="ECO:0000256" key="6">
    <source>
        <dbReference type="ARBA" id="ARBA00022777"/>
    </source>
</evidence>
<protein>
    <recommendedName>
        <fullName evidence="2">histidine kinase</fullName>
        <ecNumber evidence="2">2.7.13.3</ecNumber>
    </recommendedName>
</protein>
<dbReference type="InterPro" id="IPR050482">
    <property type="entry name" value="Sensor_HK_TwoCompSys"/>
</dbReference>
<dbReference type="InterPro" id="IPR036890">
    <property type="entry name" value="HATPase_C_sf"/>
</dbReference>
<keyword evidence="5" id="KW-0547">Nucleotide-binding</keyword>
<evidence type="ECO:0000313" key="12">
    <source>
        <dbReference type="EMBL" id="EHR63637.1"/>
    </source>
</evidence>
<keyword evidence="10" id="KW-0472">Membrane</keyword>
<evidence type="ECO:0000256" key="9">
    <source>
        <dbReference type="SAM" id="MobiDB-lite"/>
    </source>
</evidence>
<dbReference type="Gene3D" id="1.20.5.1930">
    <property type="match status" value="1"/>
</dbReference>
<feature type="transmembrane region" description="Helical" evidence="10">
    <location>
        <begin position="61"/>
        <end position="81"/>
    </location>
</feature>
<organism evidence="12 13">
    <name type="scientific">Saccharomonospora cyanea NA-134</name>
    <dbReference type="NCBI Taxonomy" id="882082"/>
    <lineage>
        <taxon>Bacteria</taxon>
        <taxon>Bacillati</taxon>
        <taxon>Actinomycetota</taxon>
        <taxon>Actinomycetes</taxon>
        <taxon>Pseudonocardiales</taxon>
        <taxon>Pseudonocardiaceae</taxon>
        <taxon>Saccharomonospora</taxon>
    </lineage>
</organism>
<dbReference type="Proteomes" id="UP000002791">
    <property type="component" value="Chromosome"/>
</dbReference>
<dbReference type="SUPFAM" id="SSF55874">
    <property type="entry name" value="ATPase domain of HSP90 chaperone/DNA topoisomerase II/histidine kinase"/>
    <property type="match status" value="1"/>
</dbReference>
<proteinExistence type="predicted"/>
<keyword evidence="10" id="KW-1133">Transmembrane helix</keyword>
<evidence type="ECO:0000256" key="2">
    <source>
        <dbReference type="ARBA" id="ARBA00012438"/>
    </source>
</evidence>
<evidence type="ECO:0000256" key="4">
    <source>
        <dbReference type="ARBA" id="ARBA00022679"/>
    </source>
</evidence>
<dbReference type="GO" id="GO:0005524">
    <property type="term" value="F:ATP binding"/>
    <property type="evidence" value="ECO:0007669"/>
    <property type="project" value="UniProtKB-KW"/>
</dbReference>
<dbReference type="InterPro" id="IPR011712">
    <property type="entry name" value="Sig_transdc_His_kin_sub3_dim/P"/>
</dbReference>
<keyword evidence="13" id="KW-1185">Reference proteome</keyword>
<dbReference type="AlphaFoldDB" id="H5XM86"/>
<feature type="domain" description="Signal transduction histidine kinase subgroup 3 dimerisation and phosphoacceptor" evidence="11">
    <location>
        <begin position="169"/>
        <end position="234"/>
    </location>
</feature>
<evidence type="ECO:0000313" key="13">
    <source>
        <dbReference type="Proteomes" id="UP000002791"/>
    </source>
</evidence>
<evidence type="ECO:0000259" key="11">
    <source>
        <dbReference type="Pfam" id="PF07730"/>
    </source>
</evidence>
<feature type="transmembrane region" description="Helical" evidence="10">
    <location>
        <begin position="88"/>
        <end position="109"/>
    </location>
</feature>
<evidence type="ECO:0000256" key="10">
    <source>
        <dbReference type="SAM" id="Phobius"/>
    </source>
</evidence>
<evidence type="ECO:0000256" key="5">
    <source>
        <dbReference type="ARBA" id="ARBA00022741"/>
    </source>
</evidence>
<reference evidence="12 13" key="1">
    <citation type="submission" date="2011-11" db="EMBL/GenBank/DDBJ databases">
        <title>The Noncontiguous Finished sequence of Saccharomonospora cyanea NA-134.</title>
        <authorList>
            <consortium name="US DOE Joint Genome Institute"/>
            <person name="Lucas S."/>
            <person name="Han J."/>
            <person name="Lapidus A."/>
            <person name="Cheng J.-F."/>
            <person name="Goodwin L."/>
            <person name="Pitluck S."/>
            <person name="Peters L."/>
            <person name="Ovchinnikova G."/>
            <person name="Lu M."/>
            <person name="Detter J.C."/>
            <person name="Han C."/>
            <person name="Tapia R."/>
            <person name="Land M."/>
            <person name="Hauser L."/>
            <person name="Kyrpides N."/>
            <person name="Ivanova N."/>
            <person name="Pagani I."/>
            <person name="Brambilla E.-M."/>
            <person name="Klenk H.-P."/>
            <person name="Woyke T."/>
        </authorList>
    </citation>
    <scope>NUCLEOTIDE SEQUENCE [LARGE SCALE GENOMIC DNA]</scope>
    <source>
        <strain evidence="12 13">NA-134</strain>
    </source>
</reference>